<protein>
    <recommendedName>
        <fullName evidence="4">dTTP/UTP pyrophosphatase</fullName>
        <shortName evidence="4">dTTPase/UTPase</shortName>
        <ecNumber evidence="4">3.6.1.9</ecNumber>
    </recommendedName>
    <alternativeName>
        <fullName evidence="4">Nucleoside triphosphate pyrophosphatase</fullName>
    </alternativeName>
    <alternativeName>
        <fullName evidence="4">Nucleotide pyrophosphatase</fullName>
        <shortName evidence="4">Nucleotide PPase</shortName>
    </alternativeName>
</protein>
<comment type="catalytic activity">
    <reaction evidence="4">
        <text>dTTP + H2O = dTMP + diphosphate + H(+)</text>
        <dbReference type="Rhea" id="RHEA:28534"/>
        <dbReference type="ChEBI" id="CHEBI:15377"/>
        <dbReference type="ChEBI" id="CHEBI:15378"/>
        <dbReference type="ChEBI" id="CHEBI:33019"/>
        <dbReference type="ChEBI" id="CHEBI:37568"/>
        <dbReference type="ChEBI" id="CHEBI:63528"/>
        <dbReference type="EC" id="3.6.1.9"/>
    </reaction>
</comment>
<organism evidence="5">
    <name type="scientific">Candidatus Kentrum sp. DK</name>
    <dbReference type="NCBI Taxonomy" id="2126562"/>
    <lineage>
        <taxon>Bacteria</taxon>
        <taxon>Pseudomonadati</taxon>
        <taxon>Pseudomonadota</taxon>
        <taxon>Gammaproteobacteria</taxon>
        <taxon>Candidatus Kentrum</taxon>
    </lineage>
</organism>
<dbReference type="PANTHER" id="PTHR43213">
    <property type="entry name" value="BIFUNCTIONAL DTTP/UTP PYROPHOSPHATASE/METHYLTRANSFERASE PROTEIN-RELATED"/>
    <property type="match status" value="1"/>
</dbReference>
<feature type="active site" description="Proton acceptor" evidence="4">
    <location>
        <position position="73"/>
    </location>
</feature>
<comment type="caution">
    <text evidence="4">Lacks conserved residue(s) required for the propagation of feature annotation.</text>
</comment>
<dbReference type="GO" id="GO:0009117">
    <property type="term" value="P:nucleotide metabolic process"/>
    <property type="evidence" value="ECO:0007669"/>
    <property type="project" value="UniProtKB-KW"/>
</dbReference>
<dbReference type="HAMAP" id="MF_00528">
    <property type="entry name" value="Maf"/>
    <property type="match status" value="1"/>
</dbReference>
<reference evidence="5" key="1">
    <citation type="submission" date="2019-02" db="EMBL/GenBank/DDBJ databases">
        <authorList>
            <person name="Gruber-Vodicka R. H."/>
            <person name="Seah K. B. B."/>
        </authorList>
    </citation>
    <scope>NUCLEOTIDE SEQUENCE</scope>
    <source>
        <strain evidence="5">BECK_DK47</strain>
    </source>
</reference>
<dbReference type="NCBIfam" id="TIGR00172">
    <property type="entry name" value="maf"/>
    <property type="match status" value="1"/>
</dbReference>
<dbReference type="GO" id="GO:0005737">
    <property type="term" value="C:cytoplasm"/>
    <property type="evidence" value="ECO:0007669"/>
    <property type="project" value="UniProtKB-SubCell"/>
</dbReference>
<comment type="similarity">
    <text evidence="4">Belongs to the Maf family. YhdE subfamily.</text>
</comment>
<dbReference type="PANTHER" id="PTHR43213:SF5">
    <property type="entry name" value="BIFUNCTIONAL DTTP_UTP PYROPHOSPHATASE_METHYLTRANSFERASE PROTEIN-RELATED"/>
    <property type="match status" value="1"/>
</dbReference>
<comment type="catalytic activity">
    <reaction evidence="4">
        <text>UTP + H2O = UMP + diphosphate + H(+)</text>
        <dbReference type="Rhea" id="RHEA:29395"/>
        <dbReference type="ChEBI" id="CHEBI:15377"/>
        <dbReference type="ChEBI" id="CHEBI:15378"/>
        <dbReference type="ChEBI" id="CHEBI:33019"/>
        <dbReference type="ChEBI" id="CHEBI:46398"/>
        <dbReference type="ChEBI" id="CHEBI:57865"/>
        <dbReference type="EC" id="3.6.1.9"/>
    </reaction>
</comment>
<evidence type="ECO:0000313" key="5">
    <source>
        <dbReference type="EMBL" id="VFJ47224.1"/>
    </source>
</evidence>
<dbReference type="GO" id="GO:0036218">
    <property type="term" value="F:dTTP diphosphatase activity"/>
    <property type="evidence" value="ECO:0007669"/>
    <property type="project" value="RHEA"/>
</dbReference>
<comment type="subcellular location">
    <subcellularLocation>
        <location evidence="4">Cytoplasm</location>
    </subcellularLocation>
</comment>
<proteinExistence type="inferred from homology"/>
<keyword evidence="4" id="KW-0963">Cytoplasm</keyword>
<dbReference type="AlphaFoldDB" id="A0A450S5Q0"/>
<comment type="cofactor">
    <cofactor evidence="1 4">
        <name>a divalent metal cation</name>
        <dbReference type="ChEBI" id="CHEBI:60240"/>
    </cofactor>
</comment>
<dbReference type="EC" id="3.6.1.9" evidence="4"/>
<keyword evidence="3 4" id="KW-0546">Nucleotide metabolism</keyword>
<keyword evidence="2 4" id="KW-0378">Hydrolase</keyword>
<dbReference type="PIRSF" id="PIRSF006305">
    <property type="entry name" value="Maf"/>
    <property type="match status" value="1"/>
</dbReference>
<evidence type="ECO:0000256" key="1">
    <source>
        <dbReference type="ARBA" id="ARBA00001968"/>
    </source>
</evidence>
<dbReference type="InterPro" id="IPR003697">
    <property type="entry name" value="Maf-like"/>
</dbReference>
<evidence type="ECO:0000256" key="4">
    <source>
        <dbReference type="HAMAP-Rule" id="MF_00528"/>
    </source>
</evidence>
<accession>A0A450S5Q0</accession>
<sequence>MTHPPLILASQSPRRRRLLTEAGYTFTTIAPPESAEDGQRPGESPEDMVMRLARQKAAQVAAEVRRGIIIGCDTVVVRGQEILGKPRDEPDARRMLRRLAGHQSHVLGGLCLWEAGGARHEVRLARTTLAVAPLTDQQTNNYLASGRWRGKAGGFGYQDGHHWLHILSGSQSNVVGLPLALLARMLDDFPHPE</sequence>
<dbReference type="Pfam" id="PF02545">
    <property type="entry name" value="Maf"/>
    <property type="match status" value="1"/>
</dbReference>
<dbReference type="Gene3D" id="3.90.950.10">
    <property type="match status" value="1"/>
</dbReference>
<name>A0A450S5Q0_9GAMM</name>
<dbReference type="GO" id="GO:0036221">
    <property type="term" value="F:UTP diphosphatase activity"/>
    <property type="evidence" value="ECO:0007669"/>
    <property type="project" value="RHEA"/>
</dbReference>
<dbReference type="CDD" id="cd00555">
    <property type="entry name" value="Maf"/>
    <property type="match status" value="1"/>
</dbReference>
<feature type="site" description="Important for substrate specificity" evidence="4">
    <location>
        <position position="74"/>
    </location>
</feature>
<dbReference type="EMBL" id="CAADEX010000016">
    <property type="protein sequence ID" value="VFJ47224.1"/>
    <property type="molecule type" value="Genomic_DNA"/>
</dbReference>
<evidence type="ECO:0000256" key="2">
    <source>
        <dbReference type="ARBA" id="ARBA00022801"/>
    </source>
</evidence>
<dbReference type="SUPFAM" id="SSF52972">
    <property type="entry name" value="ITPase-like"/>
    <property type="match status" value="1"/>
</dbReference>
<evidence type="ECO:0000256" key="3">
    <source>
        <dbReference type="ARBA" id="ARBA00023080"/>
    </source>
</evidence>
<comment type="function">
    <text evidence="4">Nucleoside triphosphate pyrophosphatase that hydrolyzes dTTP and UTP. May have a dual role in cell division arrest and in preventing the incorporation of modified nucleotides into cellular nucleic acids.</text>
</comment>
<gene>
    <name evidence="5" type="ORF">BECKDK2373B_GA0170837_101615</name>
</gene>
<feature type="site" description="Important for substrate specificity" evidence="4">
    <location>
        <position position="158"/>
    </location>
</feature>
<dbReference type="InterPro" id="IPR029001">
    <property type="entry name" value="ITPase-like_fam"/>
</dbReference>
<feature type="site" description="Important for substrate specificity" evidence="4">
    <location>
        <position position="14"/>
    </location>
</feature>